<feature type="repeat" description="WD" evidence="9">
    <location>
        <begin position="333"/>
        <end position="374"/>
    </location>
</feature>
<dbReference type="Pfam" id="PF08581">
    <property type="entry name" value="Tup_N"/>
    <property type="match status" value="2"/>
</dbReference>
<comment type="subcellular location">
    <subcellularLocation>
        <location evidence="1">Nucleus</location>
    </subcellularLocation>
</comment>
<dbReference type="CDD" id="cd00200">
    <property type="entry name" value="WD40"/>
    <property type="match status" value="1"/>
</dbReference>
<dbReference type="OrthoDB" id="17410at2759"/>
<dbReference type="PROSITE" id="PS50294">
    <property type="entry name" value="WD_REPEATS_REGION"/>
    <property type="match status" value="6"/>
</dbReference>
<dbReference type="PANTHER" id="PTHR19848:SF8">
    <property type="entry name" value="F-BOX AND WD REPEAT DOMAIN CONTAINING 7"/>
    <property type="match status" value="1"/>
</dbReference>
<accession>A0A4P9XJS0</accession>
<keyword evidence="5" id="KW-0805">Transcription regulation</keyword>
<name>A0A4P9XJS0_9FUNG</name>
<dbReference type="InterPro" id="IPR015943">
    <property type="entry name" value="WD40/YVTN_repeat-like_dom_sf"/>
</dbReference>
<dbReference type="PRINTS" id="PR00320">
    <property type="entry name" value="GPROTEINBRPT"/>
</dbReference>
<keyword evidence="3 9" id="KW-0853">WD repeat</keyword>
<evidence type="ECO:0000256" key="9">
    <source>
        <dbReference type="PROSITE-ProRule" id="PRU00221"/>
    </source>
</evidence>
<keyword evidence="2" id="KW-0678">Repressor</keyword>
<feature type="region of interest" description="Disordered" evidence="11">
    <location>
        <begin position="114"/>
        <end position="222"/>
    </location>
</feature>
<dbReference type="PROSITE" id="PS50082">
    <property type="entry name" value="WD_REPEATS_2"/>
    <property type="match status" value="6"/>
</dbReference>
<evidence type="ECO:0000256" key="11">
    <source>
        <dbReference type="SAM" id="MobiDB-lite"/>
    </source>
</evidence>
<keyword evidence="7" id="KW-0539">Nucleus</keyword>
<dbReference type="InterPro" id="IPR019775">
    <property type="entry name" value="WD40_repeat_CS"/>
</dbReference>
<feature type="repeat" description="WD" evidence="9">
    <location>
        <begin position="387"/>
        <end position="421"/>
    </location>
</feature>
<organism evidence="13 14">
    <name type="scientific">Thamnocephalis sphaerospora</name>
    <dbReference type="NCBI Taxonomy" id="78915"/>
    <lineage>
        <taxon>Eukaryota</taxon>
        <taxon>Fungi</taxon>
        <taxon>Fungi incertae sedis</taxon>
        <taxon>Zoopagomycota</taxon>
        <taxon>Zoopagomycotina</taxon>
        <taxon>Zoopagomycetes</taxon>
        <taxon>Zoopagales</taxon>
        <taxon>Sigmoideomycetaceae</taxon>
        <taxon>Thamnocephalis</taxon>
    </lineage>
</organism>
<dbReference type="Gene3D" id="2.130.10.10">
    <property type="entry name" value="YVTN repeat-like/Quinoprotein amine dehydrogenase"/>
    <property type="match status" value="1"/>
</dbReference>
<dbReference type="GO" id="GO:0005634">
    <property type="term" value="C:nucleus"/>
    <property type="evidence" value="ECO:0007669"/>
    <property type="project" value="UniProtKB-SubCell"/>
</dbReference>
<sequence length="559" mass="61277">MSSIYNHRQMVPAAAANRVHDYLDQIRQEYDQLSQEVTYLKMQRDEMDQKSKPCCVTVAALCATNGGATIAARQAQEMTLVQQSLAELERNQVKIKQQYEEEIMRLRREVEMLRSGGASGSSAAGQPPVPPQAPPQIGHHNSTLFGSVAPGGGPALPPQPTAPGADGQGQHPHHHPPTPVQTPHTPQQQQQQQQQSQQQAGIRRTPVDMETDGNQGGMRREGSDWVVMYNPKVPKVLNVDLVHTLAHNSVVCCVNFSHDGKYLATGCNRTAQIYDVNSGQCISVLSDDSVSSDGDLYIRSVCFSPDGKFIATGAEDHHIRIWDLTAKRIRMVLRSHSQDIYSLDYSRDGRFIVSGSGDRTARIWNTETGQLLHTLYVEDHGMKDAGVTSVAFSPDGKLVAAGSLDRMVRVWNTQTGEFIERFEGHRDSVYSVVFAPDGKHLVSGSLDRTIKMWELGRGTTPGGKPGANACKTTFSGHKDFVLSVACSPCGSWVVSGSKDRGVQFWDPRSTQTQFMLQGHKNSVISVAISPKGTMFATGSGDWRARIWSYEHSSPMAPGQ</sequence>
<dbReference type="STRING" id="78915.A0A4P9XJS0"/>
<evidence type="ECO:0000256" key="5">
    <source>
        <dbReference type="ARBA" id="ARBA00023015"/>
    </source>
</evidence>
<dbReference type="FunFam" id="2.130.10.10:FF:000503">
    <property type="entry name" value="Glucose repression regulatory protein TUP1"/>
    <property type="match status" value="1"/>
</dbReference>
<feature type="repeat" description="WD" evidence="9">
    <location>
        <begin position="474"/>
        <end position="515"/>
    </location>
</feature>
<evidence type="ECO:0000313" key="14">
    <source>
        <dbReference type="Proteomes" id="UP000271241"/>
    </source>
</evidence>
<comment type="similarity">
    <text evidence="8">Belongs to the WD repeat TUP1 family.</text>
</comment>
<dbReference type="Pfam" id="PF00400">
    <property type="entry name" value="WD40"/>
    <property type="match status" value="7"/>
</dbReference>
<dbReference type="PANTHER" id="PTHR19848">
    <property type="entry name" value="WD40 REPEAT PROTEIN"/>
    <property type="match status" value="1"/>
</dbReference>
<dbReference type="SMART" id="SM00320">
    <property type="entry name" value="WD40"/>
    <property type="match status" value="7"/>
</dbReference>
<evidence type="ECO:0000256" key="4">
    <source>
        <dbReference type="ARBA" id="ARBA00022737"/>
    </source>
</evidence>
<dbReference type="EMBL" id="KZ992985">
    <property type="protein sequence ID" value="RKP05976.1"/>
    <property type="molecule type" value="Genomic_DNA"/>
</dbReference>
<reference evidence="14" key="1">
    <citation type="journal article" date="2018" name="Nat. Microbiol.">
        <title>Leveraging single-cell genomics to expand the fungal tree of life.</title>
        <authorList>
            <person name="Ahrendt S.R."/>
            <person name="Quandt C.A."/>
            <person name="Ciobanu D."/>
            <person name="Clum A."/>
            <person name="Salamov A."/>
            <person name="Andreopoulos B."/>
            <person name="Cheng J.F."/>
            <person name="Woyke T."/>
            <person name="Pelin A."/>
            <person name="Henrissat B."/>
            <person name="Reynolds N.K."/>
            <person name="Benny G.L."/>
            <person name="Smith M.E."/>
            <person name="James T.Y."/>
            <person name="Grigoriev I.V."/>
        </authorList>
    </citation>
    <scope>NUCLEOTIDE SEQUENCE [LARGE SCALE GENOMIC DNA]</scope>
    <source>
        <strain evidence="14">RSA 1356</strain>
    </source>
</reference>
<evidence type="ECO:0000256" key="10">
    <source>
        <dbReference type="SAM" id="Coils"/>
    </source>
</evidence>
<dbReference type="InterPro" id="IPR020472">
    <property type="entry name" value="WD40_PAC1"/>
</dbReference>
<evidence type="ECO:0000313" key="13">
    <source>
        <dbReference type="EMBL" id="RKP05976.1"/>
    </source>
</evidence>
<feature type="repeat" description="WD" evidence="9">
    <location>
        <begin position="298"/>
        <end position="332"/>
    </location>
</feature>
<dbReference type="InterPro" id="IPR013890">
    <property type="entry name" value="Tscrpt_rep_Tup1_N"/>
</dbReference>
<dbReference type="InterPro" id="IPR036322">
    <property type="entry name" value="WD40_repeat_dom_sf"/>
</dbReference>
<dbReference type="PROSITE" id="PS00678">
    <property type="entry name" value="WD_REPEATS_1"/>
    <property type="match status" value="4"/>
</dbReference>
<keyword evidence="10" id="KW-0175">Coiled coil</keyword>
<dbReference type="SUPFAM" id="SSF50978">
    <property type="entry name" value="WD40 repeat-like"/>
    <property type="match status" value="1"/>
</dbReference>
<evidence type="ECO:0000256" key="6">
    <source>
        <dbReference type="ARBA" id="ARBA00023163"/>
    </source>
</evidence>
<evidence type="ECO:0000259" key="12">
    <source>
        <dbReference type="Pfam" id="PF08581"/>
    </source>
</evidence>
<keyword evidence="4" id="KW-0677">Repeat</keyword>
<dbReference type="AlphaFoldDB" id="A0A4P9XJS0"/>
<evidence type="ECO:0000256" key="8">
    <source>
        <dbReference type="ARBA" id="ARBA00060760"/>
    </source>
</evidence>
<evidence type="ECO:0000256" key="1">
    <source>
        <dbReference type="ARBA" id="ARBA00004123"/>
    </source>
</evidence>
<evidence type="ECO:0000256" key="2">
    <source>
        <dbReference type="ARBA" id="ARBA00022491"/>
    </source>
</evidence>
<gene>
    <name evidence="13" type="ORF">THASP1DRAFT_19065</name>
</gene>
<evidence type="ECO:0000256" key="7">
    <source>
        <dbReference type="ARBA" id="ARBA00023242"/>
    </source>
</evidence>
<dbReference type="Gene3D" id="1.20.5.340">
    <property type="match status" value="1"/>
</dbReference>
<feature type="coiled-coil region" evidence="10">
    <location>
        <begin position="16"/>
        <end position="43"/>
    </location>
</feature>
<dbReference type="Proteomes" id="UP000271241">
    <property type="component" value="Unassembled WGS sequence"/>
</dbReference>
<proteinExistence type="inferred from homology"/>
<protein>
    <submittedName>
        <fullName evidence="13">WD40-repeat-containing domain protein</fullName>
    </submittedName>
</protein>
<feature type="compositionally biased region" description="Low complexity" evidence="11">
    <location>
        <begin position="181"/>
        <end position="199"/>
    </location>
</feature>
<feature type="repeat" description="WD" evidence="9">
    <location>
        <begin position="422"/>
        <end position="455"/>
    </location>
</feature>
<feature type="repeat" description="WD" evidence="9">
    <location>
        <begin position="516"/>
        <end position="557"/>
    </location>
</feature>
<keyword evidence="14" id="KW-1185">Reference proteome</keyword>
<feature type="domain" description="Transcriptional repressor Tup1 N-terminal" evidence="12">
    <location>
        <begin position="18"/>
        <end position="51"/>
    </location>
</feature>
<dbReference type="InterPro" id="IPR001680">
    <property type="entry name" value="WD40_rpt"/>
</dbReference>
<keyword evidence="6" id="KW-0804">Transcription</keyword>
<feature type="domain" description="Transcriptional repressor Tup1 N-terminal" evidence="12">
    <location>
        <begin position="72"/>
        <end position="111"/>
    </location>
</feature>
<evidence type="ECO:0000256" key="3">
    <source>
        <dbReference type="ARBA" id="ARBA00022574"/>
    </source>
</evidence>